<dbReference type="GO" id="GO:0022857">
    <property type="term" value="F:transmembrane transporter activity"/>
    <property type="evidence" value="ECO:0007669"/>
    <property type="project" value="InterPro"/>
</dbReference>
<feature type="transmembrane region" description="Helical" evidence="4">
    <location>
        <begin position="292"/>
        <end position="310"/>
    </location>
</feature>
<accession>A0A0P1LGK8</accession>
<evidence type="ECO:0000256" key="1">
    <source>
        <dbReference type="ARBA" id="ARBA00022692"/>
    </source>
</evidence>
<feature type="domain" description="Major facilitator superfamily (MFS) profile" evidence="5">
    <location>
        <begin position="178"/>
        <end position="455"/>
    </location>
</feature>
<evidence type="ECO:0000313" key="7">
    <source>
        <dbReference type="Proteomes" id="UP000182011"/>
    </source>
</evidence>
<proteinExistence type="predicted"/>
<feature type="transmembrane region" description="Helical" evidence="4">
    <location>
        <begin position="390"/>
        <end position="412"/>
    </location>
</feature>
<keyword evidence="1 4" id="KW-0812">Transmembrane</keyword>
<dbReference type="STRING" id="1633631.GCA_001442925_01582"/>
<evidence type="ECO:0000256" key="4">
    <source>
        <dbReference type="SAM" id="Phobius"/>
    </source>
</evidence>
<keyword evidence="3 4" id="KW-0472">Membrane</keyword>
<feature type="transmembrane region" description="Helical" evidence="4">
    <location>
        <begin position="322"/>
        <end position="341"/>
    </location>
</feature>
<accession>A0A0N7MXN9</accession>
<dbReference type="PANTHER" id="PTHR23526:SF2">
    <property type="entry name" value="MAJOR FACILITATOR SUPERFAMILY (MFS) PROFILE DOMAIN-CONTAINING PROTEIN"/>
    <property type="match status" value="1"/>
</dbReference>
<evidence type="ECO:0000256" key="3">
    <source>
        <dbReference type="ARBA" id="ARBA00023136"/>
    </source>
</evidence>
<feature type="transmembrane region" description="Helical" evidence="4">
    <location>
        <begin position="150"/>
        <end position="167"/>
    </location>
</feature>
<protein>
    <submittedName>
        <fullName evidence="6">MFS-type transporter involved in bile tolerance, Atg22 family</fullName>
    </submittedName>
</protein>
<dbReference type="RefSeq" id="WP_047134477.1">
    <property type="nucleotide sequence ID" value="NZ_CZVN01000067.1"/>
</dbReference>
<dbReference type="EMBL" id="FAOP01000006">
    <property type="protein sequence ID" value="CUU06712.1"/>
    <property type="molecule type" value="Genomic_DNA"/>
</dbReference>
<feature type="transmembrane region" description="Helical" evidence="4">
    <location>
        <begin position="229"/>
        <end position="247"/>
    </location>
</feature>
<feature type="transmembrane region" description="Helical" evidence="4">
    <location>
        <begin position="259"/>
        <end position="280"/>
    </location>
</feature>
<accession>A0A0P1NYL3</accession>
<dbReference type="InterPro" id="IPR052528">
    <property type="entry name" value="Sugar_transport-like"/>
</dbReference>
<feature type="transmembrane region" description="Helical" evidence="4">
    <location>
        <begin position="179"/>
        <end position="197"/>
    </location>
</feature>
<dbReference type="Gene3D" id="1.20.1250.20">
    <property type="entry name" value="MFS general substrate transporter like domains"/>
    <property type="match status" value="2"/>
</dbReference>
<gene>
    <name evidence="6" type="ORF">JGI4_01587</name>
</gene>
<accession>A0A0P1LVN9</accession>
<dbReference type="PANTHER" id="PTHR23526">
    <property type="entry name" value="INTEGRAL MEMBRANE TRANSPORT PROTEIN-RELATED"/>
    <property type="match status" value="1"/>
</dbReference>
<organism evidence="6 7">
    <name type="scientific">Candidatus Kryptonium thompsonii</name>
    <dbReference type="NCBI Taxonomy" id="1633631"/>
    <lineage>
        <taxon>Bacteria</taxon>
        <taxon>Pseudomonadati</taxon>
        <taxon>Candidatus Kryptoniota</taxon>
        <taxon>Candidatus Kryptonium</taxon>
    </lineage>
</organism>
<reference evidence="6 7" key="1">
    <citation type="submission" date="2015-11" db="EMBL/GenBank/DDBJ databases">
        <authorList>
            <person name="Zhang Y."/>
            <person name="Guo Z."/>
        </authorList>
    </citation>
    <scope>NUCLEOTIDE SEQUENCE [LARGE SCALE GENOMIC DNA]</scope>
    <source>
        <strain evidence="6">JGI-4</strain>
    </source>
</reference>
<feature type="transmembrane region" description="Helical" evidence="4">
    <location>
        <begin position="107"/>
        <end position="129"/>
    </location>
</feature>
<evidence type="ECO:0000259" key="5">
    <source>
        <dbReference type="PROSITE" id="PS50850"/>
    </source>
</evidence>
<dbReference type="InterPro" id="IPR020846">
    <property type="entry name" value="MFS_dom"/>
</dbReference>
<name>A0A0P1LW50_9BACT</name>
<feature type="transmembrane region" description="Helical" evidence="4">
    <location>
        <begin position="353"/>
        <end position="378"/>
    </location>
</feature>
<dbReference type="PROSITE" id="PS50850">
    <property type="entry name" value="MFS"/>
    <property type="match status" value="1"/>
</dbReference>
<feature type="transmembrane region" description="Helical" evidence="4">
    <location>
        <begin position="46"/>
        <end position="69"/>
    </location>
</feature>
<dbReference type="InterPro" id="IPR036259">
    <property type="entry name" value="MFS_trans_sf"/>
</dbReference>
<sequence>MTLDIDSSRRGMKYSIIEGIFATVFIALSTGAFLIGYALMLGANEFVIGLIGAIPFVSQTMQILGTYLLKRYESPRRIAIVASILNRWVWIILIFLPLLNISSQAKLLIFLAVLLISSSSGNILANVWTTWIGEIVPKSVRGRYFGRRTAYTNIVNIIIFFVSAFILDHLKRDNIKIGYFIITSICFLSGLITTFLFKNHPDVKIKINPDSSLKDEILKPLSDKDFRRFILFFAQWNFSIALSAPFMSFHMLKNLKVDFSTIAIFNMLTMTINIFILQWWGKLIDKFGAKNVLMFNASNIAYIPVLWLLATPDFLLPLYLDAILTGIAWSGFNLAAFNIPLSKAPKESRSSYVAMLSIFSGFGYLTASLLAGYIATLFKDFSLEIFGLKFINLHILFFLSFICRIVSAIVLLRMPEPNGEPFFAMVDYIGSTIYRVFANLGGIIPVSKAENQNQE</sequence>
<accession>A0A0P1M4G3</accession>
<dbReference type="AlphaFoldDB" id="A0A0P1LW50"/>
<dbReference type="SUPFAM" id="SSF103473">
    <property type="entry name" value="MFS general substrate transporter"/>
    <property type="match status" value="1"/>
</dbReference>
<dbReference type="Proteomes" id="UP000182011">
    <property type="component" value="Unassembled WGS sequence"/>
</dbReference>
<feature type="transmembrane region" description="Helical" evidence="4">
    <location>
        <begin position="78"/>
        <end position="101"/>
    </location>
</feature>
<accession>A0A0P1LW50</accession>
<feature type="transmembrane region" description="Helical" evidence="4">
    <location>
        <begin position="20"/>
        <end position="40"/>
    </location>
</feature>
<evidence type="ECO:0000313" key="6">
    <source>
        <dbReference type="EMBL" id="CUU06712.1"/>
    </source>
</evidence>
<evidence type="ECO:0000256" key="2">
    <source>
        <dbReference type="ARBA" id="ARBA00022989"/>
    </source>
</evidence>
<dbReference type="InterPro" id="IPR011701">
    <property type="entry name" value="MFS"/>
</dbReference>
<accession>A0A0S4N7C0</accession>
<dbReference type="Pfam" id="PF07690">
    <property type="entry name" value="MFS_1"/>
    <property type="match status" value="1"/>
</dbReference>
<keyword evidence="2 4" id="KW-1133">Transmembrane helix</keyword>